<keyword evidence="4" id="KW-1185">Reference proteome</keyword>
<dbReference type="InterPro" id="IPR011990">
    <property type="entry name" value="TPR-like_helical_dom_sf"/>
</dbReference>
<name>A0ABY8AF09_9ACTN</name>
<dbReference type="Pfam" id="PF13191">
    <property type="entry name" value="AAA_16"/>
    <property type="match status" value="1"/>
</dbReference>
<feature type="domain" description="Orc1-like AAA ATPase" evidence="2">
    <location>
        <begin position="231"/>
        <end position="358"/>
    </location>
</feature>
<evidence type="ECO:0000313" key="3">
    <source>
        <dbReference type="EMBL" id="WEB43595.1"/>
    </source>
</evidence>
<dbReference type="InterPro" id="IPR019734">
    <property type="entry name" value="TPR_rpt"/>
</dbReference>
<dbReference type="Proteomes" id="UP001218629">
    <property type="component" value="Chromosome"/>
</dbReference>
<feature type="region of interest" description="Disordered" evidence="1">
    <location>
        <begin position="180"/>
        <end position="220"/>
    </location>
</feature>
<dbReference type="PRINTS" id="PR00364">
    <property type="entry name" value="DISEASERSIST"/>
</dbReference>
<evidence type="ECO:0000259" key="2">
    <source>
        <dbReference type="Pfam" id="PF13191"/>
    </source>
</evidence>
<dbReference type="SUPFAM" id="SSF52540">
    <property type="entry name" value="P-loop containing nucleoside triphosphate hydrolases"/>
    <property type="match status" value="1"/>
</dbReference>
<dbReference type="Gene3D" id="1.25.40.10">
    <property type="entry name" value="Tetratricopeptide repeat domain"/>
    <property type="match status" value="1"/>
</dbReference>
<dbReference type="PANTHER" id="PTHR47691:SF3">
    <property type="entry name" value="HTH-TYPE TRANSCRIPTIONAL REGULATOR RV0890C-RELATED"/>
    <property type="match status" value="1"/>
</dbReference>
<dbReference type="RefSeq" id="WP_275309926.1">
    <property type="nucleotide sequence ID" value="NZ_CP095749.1"/>
</dbReference>
<reference evidence="3 4" key="1">
    <citation type="submission" date="2022-03" db="EMBL/GenBank/DDBJ databases">
        <title>Streptomyces yunnanensis P86,complete genome.</title>
        <authorList>
            <person name="Chen S."/>
            <person name="Zhang Q."/>
        </authorList>
    </citation>
    <scope>NUCLEOTIDE SEQUENCE [LARGE SCALE GENOMIC DNA]</scope>
    <source>
        <strain evidence="3 4">P86</strain>
    </source>
</reference>
<dbReference type="Pfam" id="PF13424">
    <property type="entry name" value="TPR_12"/>
    <property type="match status" value="1"/>
</dbReference>
<gene>
    <name evidence="3" type="ORF">MOV08_32850</name>
</gene>
<accession>A0ABY8AF09</accession>
<dbReference type="Gene3D" id="3.40.50.300">
    <property type="entry name" value="P-loop containing nucleotide triphosphate hydrolases"/>
    <property type="match status" value="1"/>
</dbReference>
<dbReference type="EMBL" id="CP095749">
    <property type="protein sequence ID" value="WEB43595.1"/>
    <property type="molecule type" value="Genomic_DNA"/>
</dbReference>
<dbReference type="InterPro" id="IPR041664">
    <property type="entry name" value="AAA_16"/>
</dbReference>
<dbReference type="InterPro" id="IPR027417">
    <property type="entry name" value="P-loop_NTPase"/>
</dbReference>
<evidence type="ECO:0000256" key="1">
    <source>
        <dbReference type="SAM" id="MobiDB-lite"/>
    </source>
</evidence>
<dbReference type="SUPFAM" id="SSF48452">
    <property type="entry name" value="TPR-like"/>
    <property type="match status" value="1"/>
</dbReference>
<dbReference type="SMART" id="SM00028">
    <property type="entry name" value="TPR"/>
    <property type="match status" value="5"/>
</dbReference>
<sequence>MPGAPSGLREEHRRDVESLLTRAVEEEVRRSGGRANGEVLLRRARGETDALAASAAEEYAAYVQALDEEEASVRPLVSHLSRASLGTPMLVTAVAAVAAYGADLGYETSSGTAFGTGLAVAVAGSVTTVVKLTAGRWSAAHRRAAKRGQPDGTEQLRLQWLSAIDVRGVRPFLDHQRMVTGATRTRSSKPDMRAESTGRGPVLRGKDRSTAAHQRHALSRSFDRLPQASGPFVGRRTQLAQINRWVQQARASTETKPTVVVLHGPPGSGRSTLAMHVAHHLRDQFRGAGVVDLRGASPDERPLPGREALMQLLRQLGAPREQLLLRESSTSEQHAHRLSELYDRHLAGMAAVIVLNDASDTEQVRALIPQRSDSLVLVTARTPLSLPPDLVAWVHELQLGPLDPPGTEELLKAVAQEPELGGFQVQALAHVRELCGGLPLALRVAGTALGPRTLSVLGAELAAAGQSDPIERALWLRYLDQSEGTRRLLRRLALAGRASLGPAAAAALLGQDEQEATQGLAELARTGLIEPVRANRYRMHDLVRAFAQARLHEEDEPGERADAQGRLFSSYADLADTVIRMVDGKTTTRTGVFARGAAGGHGFTSLDVALGWMDDESGFITSSLRHAQGVDQAVIQRLLSALCDYCLLRGDLHRLGELSELTRAMDKGLLSRSVQWRTGIAARQLGELDKSRATLTAVVDLHLQTHNQEEAALALRDLGVTLHHQGQLPQAEEKLHQALDLQAAPELSGDRAWTMHALAAVERDRGQLAQALTLLNDSLQLHRESESLHGQAWAHLQLGQLRLGTRQPDAAHEELTQALQLHRSTHDARGEAWTLTHLARTSFANGDAAAAAEQLRQAATRLRQHEDTRGEAWTLYYLGQTLEDLGDRTAAVRELERARTMFNRMHDMYGLGCARHESGRVSRDQRAAQTGSLRNSGYARQLLQEARTDFHRAGVPHGEAWSCLELAVIDAGNDNPGAALKLADAATQLFTSYSDRHGASWARFLRCTLLPLASPGGSVVGTAVANEELTALQDEIHTADWPVDPALKEATRAYSLVLEQGVEPEDGWQAWKLGMVPGPRARDVMAVLPGNA</sequence>
<evidence type="ECO:0000313" key="4">
    <source>
        <dbReference type="Proteomes" id="UP001218629"/>
    </source>
</evidence>
<dbReference type="PANTHER" id="PTHR47691">
    <property type="entry name" value="REGULATOR-RELATED"/>
    <property type="match status" value="1"/>
</dbReference>
<protein>
    <submittedName>
        <fullName evidence="3">Tetratricopeptide repeat protein</fullName>
    </submittedName>
</protein>
<proteinExistence type="predicted"/>
<organism evidence="3 4">
    <name type="scientific">Streptomyces yunnanensis</name>
    <dbReference type="NCBI Taxonomy" id="156453"/>
    <lineage>
        <taxon>Bacteria</taxon>
        <taxon>Bacillati</taxon>
        <taxon>Actinomycetota</taxon>
        <taxon>Actinomycetes</taxon>
        <taxon>Kitasatosporales</taxon>
        <taxon>Streptomycetaceae</taxon>
        <taxon>Streptomyces</taxon>
    </lineage>
</organism>